<dbReference type="InterPro" id="IPR010985">
    <property type="entry name" value="Ribbon_hlx_hlx"/>
</dbReference>
<proteinExistence type="predicted"/>
<evidence type="ECO:0000313" key="1">
    <source>
        <dbReference type="EMBL" id="MFC1851956.1"/>
    </source>
</evidence>
<dbReference type="InterPro" id="IPR013321">
    <property type="entry name" value="Arc_rbn_hlx_hlx"/>
</dbReference>
<reference evidence="1 2" key="1">
    <citation type="submission" date="2024-09" db="EMBL/GenBank/DDBJ databases">
        <title>Laminarin stimulates single cell rates of sulfate reduction while oxygen inhibits transcriptomic activity in coastal marine sediment.</title>
        <authorList>
            <person name="Lindsay M."/>
            <person name="Orcutt B."/>
            <person name="Emerson D."/>
            <person name="Stepanauskas R."/>
            <person name="D'Angelo T."/>
        </authorList>
    </citation>
    <scope>NUCLEOTIDE SEQUENCE [LARGE SCALE GENOMIC DNA]</scope>
    <source>
        <strain evidence="1">SAG AM-311-K15</strain>
    </source>
</reference>
<dbReference type="EMBL" id="JBHPBY010000246">
    <property type="protein sequence ID" value="MFC1851956.1"/>
    <property type="molecule type" value="Genomic_DNA"/>
</dbReference>
<dbReference type="Proteomes" id="UP001594351">
    <property type="component" value="Unassembled WGS sequence"/>
</dbReference>
<comment type="caution">
    <text evidence="1">The sequence shown here is derived from an EMBL/GenBank/DDBJ whole genome shotgun (WGS) entry which is preliminary data.</text>
</comment>
<evidence type="ECO:0000313" key="2">
    <source>
        <dbReference type="Proteomes" id="UP001594351"/>
    </source>
</evidence>
<accession>A0ABV6Z0V0</accession>
<keyword evidence="2" id="KW-1185">Reference proteome</keyword>
<name>A0ABV6Z0V0_UNCC1</name>
<gene>
    <name evidence="1" type="ORF">ACFL27_17325</name>
</gene>
<protein>
    <submittedName>
        <fullName evidence="1">CopG family ribbon-helix-helix protein</fullName>
    </submittedName>
</protein>
<organism evidence="1 2">
    <name type="scientific">candidate division CSSED10-310 bacterium</name>
    <dbReference type="NCBI Taxonomy" id="2855610"/>
    <lineage>
        <taxon>Bacteria</taxon>
        <taxon>Bacteria division CSSED10-310</taxon>
    </lineage>
</organism>
<dbReference type="CDD" id="cd22231">
    <property type="entry name" value="RHH_NikR_HicB-like"/>
    <property type="match status" value="1"/>
</dbReference>
<sequence>MAKTKIAISVDVSILNELDFYVKNHKFINRSQAIQRAIEEILEKMKKNRLAEESAKLDPDFEKALAEEGLSQDVEAWPEY</sequence>
<dbReference type="SUPFAM" id="SSF47598">
    <property type="entry name" value="Ribbon-helix-helix"/>
    <property type="match status" value="1"/>
</dbReference>
<dbReference type="Gene3D" id="1.10.1220.10">
    <property type="entry name" value="Met repressor-like"/>
    <property type="match status" value="1"/>
</dbReference>